<comment type="caution">
    <text evidence="1">The sequence shown here is derived from an EMBL/GenBank/DDBJ whole genome shotgun (WGS) entry which is preliminary data.</text>
</comment>
<accession>A0A831T933</accession>
<name>A0A831T933_9BACT</name>
<dbReference type="AlphaFoldDB" id="A0A831T933"/>
<reference evidence="1" key="1">
    <citation type="journal article" date="2020" name="mSystems">
        <title>Genome- and Community-Level Interaction Insights into Carbon Utilization and Element Cycling Functions of Hydrothermarchaeota in Hydrothermal Sediment.</title>
        <authorList>
            <person name="Zhou Z."/>
            <person name="Liu Y."/>
            <person name="Xu W."/>
            <person name="Pan J."/>
            <person name="Luo Z.H."/>
            <person name="Li M."/>
        </authorList>
    </citation>
    <scope>NUCLEOTIDE SEQUENCE [LARGE SCALE GENOMIC DNA]</scope>
    <source>
        <strain evidence="1">SpSt-210</strain>
    </source>
</reference>
<gene>
    <name evidence="1" type="ORF">ENP34_09170</name>
</gene>
<sequence length="76" mass="8206">MQAPWPVTIFPNPCTGEIPWLALACEPGEVPPEVTSSCLVLNYWRRQRSCPPIGEGETPNAALADLMAALSRRAAS</sequence>
<organism evidence="1">
    <name type="scientific">Thermorudis peleae</name>
    <dbReference type="NCBI Taxonomy" id="1382356"/>
    <lineage>
        <taxon>Bacteria</taxon>
        <taxon>Pseudomonadati</taxon>
        <taxon>Thermomicrobiota</taxon>
        <taxon>Thermomicrobia</taxon>
        <taxon>Thermomicrobia incertae sedis</taxon>
        <taxon>Thermorudis</taxon>
    </lineage>
</organism>
<evidence type="ECO:0000313" key="1">
    <source>
        <dbReference type="EMBL" id="HEG91597.1"/>
    </source>
</evidence>
<proteinExistence type="predicted"/>
<dbReference type="EMBL" id="DSIY01000215">
    <property type="protein sequence ID" value="HEG91597.1"/>
    <property type="molecule type" value="Genomic_DNA"/>
</dbReference>
<protein>
    <submittedName>
        <fullName evidence="1">Uncharacterized protein</fullName>
    </submittedName>
</protein>